<dbReference type="GO" id="GO:0006508">
    <property type="term" value="P:proteolysis"/>
    <property type="evidence" value="ECO:0007669"/>
    <property type="project" value="UniProtKB-KW"/>
</dbReference>
<gene>
    <name evidence="2" type="ORF">F3N42_04470</name>
</gene>
<reference evidence="2 3" key="1">
    <citation type="submission" date="2019-09" db="EMBL/GenBank/DDBJ databases">
        <title>Wenzhouxiangella sp. Genome sequencing and assembly.</title>
        <authorList>
            <person name="Zhang R."/>
        </authorList>
    </citation>
    <scope>NUCLEOTIDE SEQUENCE [LARGE SCALE GENOMIC DNA]</scope>
    <source>
        <strain evidence="2 3">W260</strain>
    </source>
</reference>
<feature type="region of interest" description="Disordered" evidence="1">
    <location>
        <begin position="97"/>
        <end position="128"/>
    </location>
</feature>
<dbReference type="Proteomes" id="UP000325372">
    <property type="component" value="Unassembled WGS sequence"/>
</dbReference>
<name>A0A5N0TF33_9GAMM</name>
<dbReference type="PANTHER" id="PTHR37486:SF1">
    <property type="entry name" value="STRINGENT STARVATION PROTEIN B"/>
    <property type="match status" value="1"/>
</dbReference>
<keyword evidence="2" id="KW-0645">Protease</keyword>
<dbReference type="GO" id="GO:0005829">
    <property type="term" value="C:cytosol"/>
    <property type="evidence" value="ECO:0007669"/>
    <property type="project" value="TreeGrafter"/>
</dbReference>
<keyword evidence="3" id="KW-1185">Reference proteome</keyword>
<dbReference type="EMBL" id="VYXP01000003">
    <property type="protein sequence ID" value="KAA9132486.1"/>
    <property type="molecule type" value="Genomic_DNA"/>
</dbReference>
<feature type="compositionally biased region" description="Pro residues" evidence="1">
    <location>
        <begin position="109"/>
        <end position="119"/>
    </location>
</feature>
<dbReference type="InterPro" id="IPR036760">
    <property type="entry name" value="SspB-like_sf"/>
</dbReference>
<dbReference type="AlphaFoldDB" id="A0A5N0TF33"/>
<sequence>MTSSKPYLLRGLYEWILDNDLTPHVIVDVNAAEVDVPPQAIQDGRLVLNISPQATRDLKLDNGFVSFQARFAGSSRDIWLPMNAILAIYARENGQGMMFADAGDDDPEPPASDEPPSRPSGPRLRVIK</sequence>
<dbReference type="RefSeq" id="WP_150863196.1">
    <property type="nucleotide sequence ID" value="NZ_VYXP01000003.1"/>
</dbReference>
<dbReference type="InterPro" id="IPR007481">
    <property type="entry name" value="SspB"/>
</dbReference>
<proteinExistence type="predicted"/>
<dbReference type="SUPFAM" id="SSF101738">
    <property type="entry name" value="SspB-like"/>
    <property type="match status" value="1"/>
</dbReference>
<dbReference type="Pfam" id="PF04386">
    <property type="entry name" value="SspB"/>
    <property type="match status" value="1"/>
</dbReference>
<accession>A0A5N0TF33</accession>
<dbReference type="GO" id="GO:0045732">
    <property type="term" value="P:positive regulation of protein catabolic process"/>
    <property type="evidence" value="ECO:0007669"/>
    <property type="project" value="TreeGrafter"/>
</dbReference>
<protein>
    <submittedName>
        <fullName evidence="2">ClpXP protease specificity-enhancing factor</fullName>
    </submittedName>
</protein>
<dbReference type="GO" id="GO:0005840">
    <property type="term" value="C:ribosome"/>
    <property type="evidence" value="ECO:0007669"/>
    <property type="project" value="TreeGrafter"/>
</dbReference>
<organism evidence="2 3">
    <name type="scientific">Marinihelvus fidelis</name>
    <dbReference type="NCBI Taxonomy" id="2613842"/>
    <lineage>
        <taxon>Bacteria</taxon>
        <taxon>Pseudomonadati</taxon>
        <taxon>Pseudomonadota</taxon>
        <taxon>Gammaproteobacteria</taxon>
        <taxon>Chromatiales</taxon>
        <taxon>Wenzhouxiangellaceae</taxon>
        <taxon>Marinihelvus</taxon>
    </lineage>
</organism>
<dbReference type="NCBIfam" id="NF008769">
    <property type="entry name" value="PRK11798.2-5"/>
    <property type="match status" value="1"/>
</dbReference>
<evidence type="ECO:0000313" key="3">
    <source>
        <dbReference type="Proteomes" id="UP000325372"/>
    </source>
</evidence>
<dbReference type="PIRSF" id="PIRSF005276">
    <property type="entry name" value="SspB"/>
    <property type="match status" value="1"/>
</dbReference>
<dbReference type="PANTHER" id="PTHR37486">
    <property type="entry name" value="STRINGENT STARVATION PROTEIN B"/>
    <property type="match status" value="1"/>
</dbReference>
<comment type="caution">
    <text evidence="2">The sequence shown here is derived from an EMBL/GenBank/DDBJ whole genome shotgun (WGS) entry which is preliminary data.</text>
</comment>
<dbReference type="Gene3D" id="2.30.30.220">
    <property type="entry name" value="SspB-like"/>
    <property type="match status" value="1"/>
</dbReference>
<keyword evidence="2" id="KW-0378">Hydrolase</keyword>
<evidence type="ECO:0000256" key="1">
    <source>
        <dbReference type="SAM" id="MobiDB-lite"/>
    </source>
</evidence>
<evidence type="ECO:0000313" key="2">
    <source>
        <dbReference type="EMBL" id="KAA9132486.1"/>
    </source>
</evidence>
<dbReference type="GO" id="GO:0008233">
    <property type="term" value="F:peptidase activity"/>
    <property type="evidence" value="ECO:0007669"/>
    <property type="project" value="UniProtKB-KW"/>
</dbReference>